<feature type="compositionally biased region" description="Pro residues" evidence="1">
    <location>
        <begin position="384"/>
        <end position="394"/>
    </location>
</feature>
<dbReference type="PRINTS" id="PR01217">
    <property type="entry name" value="PRICHEXTENSN"/>
</dbReference>
<dbReference type="RefSeq" id="WP_146087706.1">
    <property type="nucleotide sequence ID" value="NZ_FNVO01000049.1"/>
</dbReference>
<proteinExistence type="predicted"/>
<feature type="signal peptide" evidence="2">
    <location>
        <begin position="1"/>
        <end position="25"/>
    </location>
</feature>
<evidence type="ECO:0000313" key="3">
    <source>
        <dbReference type="EMBL" id="SEG94603.1"/>
    </source>
</evidence>
<dbReference type="OrthoDB" id="3480831at2"/>
<organism evidence="3 4">
    <name type="scientific">Thermomonospora echinospora</name>
    <dbReference type="NCBI Taxonomy" id="1992"/>
    <lineage>
        <taxon>Bacteria</taxon>
        <taxon>Bacillati</taxon>
        <taxon>Actinomycetota</taxon>
        <taxon>Actinomycetes</taxon>
        <taxon>Streptosporangiales</taxon>
        <taxon>Thermomonosporaceae</taxon>
        <taxon>Thermomonospora</taxon>
    </lineage>
</organism>
<evidence type="ECO:0000256" key="2">
    <source>
        <dbReference type="SAM" id="SignalP"/>
    </source>
</evidence>
<gene>
    <name evidence="3" type="ORF">SAMN04489712_1493</name>
</gene>
<dbReference type="EMBL" id="FNVO01000049">
    <property type="protein sequence ID" value="SEG94603.1"/>
    <property type="molecule type" value="Genomic_DNA"/>
</dbReference>
<accession>A0A1H6EBG4</accession>
<keyword evidence="2" id="KW-0732">Signal</keyword>
<evidence type="ECO:0000313" key="4">
    <source>
        <dbReference type="Proteomes" id="UP000236723"/>
    </source>
</evidence>
<feature type="compositionally biased region" description="Low complexity" evidence="1">
    <location>
        <begin position="45"/>
        <end position="54"/>
    </location>
</feature>
<sequence>MAYRSAGTPVALGLGVAMILGTSTAAPALAFADEPSASPSEQTAEPTSEPTTSDPEPEPTTPSPDPSTPDPEPTTPDPEPTTPSPQPTSPDPEPTTPDPEPTTPSPQPTSPGPRPGPGGPKDPDKPGGGPTKPTDPTRPDDPPPGATVAVKLSLSSPVGSPGGSLTATAYVRSGAKAARDVRLVLSGAGFTVRQCTISVPCRLGAVGEGGESAPVTVYVPGDARPGSQITVYATVTAAQSTPQTASVVFGVTDGVPGPAGVLPPGGFPGGGLAPGSVGGLPQVVLPPVASPQIAPGVIQISPVAAIRDNDDSGPPALQRVAAVQAGWLSALLASISLLLASRPGLRPASRTARQAPGRSLIIDRDVRRRLNGKRPTAARLRALPPQPAPRPKAPPRIRVVWLPFRPGSVPVRRGGAASA</sequence>
<feature type="region of interest" description="Disordered" evidence="1">
    <location>
        <begin position="372"/>
        <end position="394"/>
    </location>
</feature>
<dbReference type="Proteomes" id="UP000236723">
    <property type="component" value="Unassembled WGS sequence"/>
</dbReference>
<dbReference type="AlphaFoldDB" id="A0A1H6EBG4"/>
<protein>
    <submittedName>
        <fullName evidence="3">Uncharacterized protein</fullName>
    </submittedName>
</protein>
<evidence type="ECO:0000256" key="1">
    <source>
        <dbReference type="SAM" id="MobiDB-lite"/>
    </source>
</evidence>
<feature type="region of interest" description="Disordered" evidence="1">
    <location>
        <begin position="30"/>
        <end position="148"/>
    </location>
</feature>
<keyword evidence="4" id="KW-1185">Reference proteome</keyword>
<feature type="chain" id="PRO_5039516096" evidence="2">
    <location>
        <begin position="26"/>
        <end position="419"/>
    </location>
</feature>
<feature type="compositionally biased region" description="Pro residues" evidence="1">
    <location>
        <begin position="58"/>
        <end position="120"/>
    </location>
</feature>
<name>A0A1H6EBG4_9ACTN</name>
<feature type="compositionally biased region" description="Low complexity" evidence="1">
    <location>
        <begin position="373"/>
        <end position="383"/>
    </location>
</feature>
<reference evidence="4" key="1">
    <citation type="submission" date="2016-10" db="EMBL/GenBank/DDBJ databases">
        <authorList>
            <person name="Varghese N."/>
            <person name="Submissions S."/>
        </authorList>
    </citation>
    <scope>NUCLEOTIDE SEQUENCE [LARGE SCALE GENOMIC DNA]</scope>
    <source>
        <strain evidence="4">DSM 43163</strain>
    </source>
</reference>